<keyword evidence="2" id="KW-1185">Reference proteome</keyword>
<dbReference type="EMBL" id="CM037018">
    <property type="protein sequence ID" value="KAH7673550.1"/>
    <property type="molecule type" value="Genomic_DNA"/>
</dbReference>
<sequence length="352" mass="39613">MQQPRRKNKVTFASSSTTSGHGSGATGGAAQPENRQHSGRSSGSEPSSGTDTLPIKKRVTFATHERQSESGNHGGDVQMEESSRTSDKKQQKENKQRPQRQVVIVPRYLYKLDGSPAEYQTKFETLHPMSQQLVLEIQSRIREYRDESRSLDEFSWLYDPLGSGRCFEDDARYFNQQIRGLCIAHQKEQILVEELRDVSMKILRATDDAVRSYTELRNKFHLPSSVRASSVHTSTQMAGLAGIYSAADQPSTPFPTASGFPFRIARPSSFMLKTLARFDQYLTKISQQIVELEQLVQPTSESSSSSVSSLQSIPRIMSNVHDFFIHVAAKVEKLHQHLNAMKDYRATGTILR</sequence>
<gene>
    <name evidence="1" type="ORF">IHE45_08G014500</name>
</gene>
<evidence type="ECO:0000313" key="2">
    <source>
        <dbReference type="Proteomes" id="UP000827976"/>
    </source>
</evidence>
<comment type="caution">
    <text evidence="1">The sequence shown here is derived from an EMBL/GenBank/DDBJ whole genome shotgun (WGS) entry which is preliminary data.</text>
</comment>
<evidence type="ECO:0000313" key="1">
    <source>
        <dbReference type="EMBL" id="KAH7673550.1"/>
    </source>
</evidence>
<accession>A0ACB7VHL2</accession>
<proteinExistence type="predicted"/>
<dbReference type="Proteomes" id="UP000827976">
    <property type="component" value="Chromosome 8"/>
</dbReference>
<organism evidence="1 2">
    <name type="scientific">Dioscorea alata</name>
    <name type="common">Purple yam</name>
    <dbReference type="NCBI Taxonomy" id="55571"/>
    <lineage>
        <taxon>Eukaryota</taxon>
        <taxon>Viridiplantae</taxon>
        <taxon>Streptophyta</taxon>
        <taxon>Embryophyta</taxon>
        <taxon>Tracheophyta</taxon>
        <taxon>Spermatophyta</taxon>
        <taxon>Magnoliopsida</taxon>
        <taxon>Liliopsida</taxon>
        <taxon>Dioscoreales</taxon>
        <taxon>Dioscoreaceae</taxon>
        <taxon>Dioscorea</taxon>
    </lineage>
</organism>
<protein>
    <submittedName>
        <fullName evidence="1">Nucleoporin p58/p45 protein</fullName>
    </submittedName>
</protein>
<name>A0ACB7VHL2_DIOAL</name>
<reference evidence="2" key="1">
    <citation type="journal article" date="2022" name="Nat. Commun.">
        <title>Chromosome evolution and the genetic basis of agronomically important traits in greater yam.</title>
        <authorList>
            <person name="Bredeson J.V."/>
            <person name="Lyons J.B."/>
            <person name="Oniyinde I.O."/>
            <person name="Okereke N.R."/>
            <person name="Kolade O."/>
            <person name="Nnabue I."/>
            <person name="Nwadili C.O."/>
            <person name="Hribova E."/>
            <person name="Parker M."/>
            <person name="Nwogha J."/>
            <person name="Shu S."/>
            <person name="Carlson J."/>
            <person name="Kariba R."/>
            <person name="Muthemba S."/>
            <person name="Knop K."/>
            <person name="Barton G.J."/>
            <person name="Sherwood A.V."/>
            <person name="Lopez-Montes A."/>
            <person name="Asiedu R."/>
            <person name="Jamnadass R."/>
            <person name="Muchugi A."/>
            <person name="Goodstein D."/>
            <person name="Egesi C.N."/>
            <person name="Featherston J."/>
            <person name="Asfaw A."/>
            <person name="Simpson G.G."/>
            <person name="Dolezel J."/>
            <person name="Hendre P.S."/>
            <person name="Van Deynze A."/>
            <person name="Kumar P.L."/>
            <person name="Obidiegwu J.E."/>
            <person name="Bhattacharjee R."/>
            <person name="Rokhsar D.S."/>
        </authorList>
    </citation>
    <scope>NUCLEOTIDE SEQUENCE [LARGE SCALE GENOMIC DNA]</scope>
    <source>
        <strain evidence="2">cv. TDa95/00328</strain>
    </source>
</reference>